<evidence type="ECO:0000256" key="13">
    <source>
        <dbReference type="ARBA" id="ARBA00024596"/>
    </source>
</evidence>
<evidence type="ECO:0000256" key="10">
    <source>
        <dbReference type="ARBA" id="ARBA00024448"/>
    </source>
</evidence>
<dbReference type="GO" id="GO:0008413">
    <property type="term" value="F:8-oxo-7,8-dihydroguanosine triphosphate pyrophosphatase activity"/>
    <property type="evidence" value="ECO:0007669"/>
    <property type="project" value="InterPro"/>
</dbReference>
<dbReference type="EMBL" id="CP005957">
    <property type="protein sequence ID" value="AGL62570.1"/>
    <property type="molecule type" value="Genomic_DNA"/>
</dbReference>
<evidence type="ECO:0000256" key="22">
    <source>
        <dbReference type="ARBA" id="ARBA00048894"/>
    </source>
</evidence>
<comment type="catalytic activity">
    <reaction evidence="10">
        <text>8-oxo-dATP + H2O = 8-oxo-dAMP + diphosphate + H(+)</text>
        <dbReference type="Rhea" id="RHEA:65396"/>
        <dbReference type="ChEBI" id="CHEBI:15377"/>
        <dbReference type="ChEBI" id="CHEBI:15378"/>
        <dbReference type="ChEBI" id="CHEBI:33019"/>
        <dbReference type="ChEBI" id="CHEBI:71361"/>
        <dbReference type="ChEBI" id="CHEBI:172871"/>
    </reaction>
    <physiologicalReaction direction="left-to-right" evidence="10">
        <dbReference type="Rhea" id="RHEA:65397"/>
    </physiologicalReaction>
</comment>
<dbReference type="Proteomes" id="UP000013893">
    <property type="component" value="Chromosome"/>
</dbReference>
<evidence type="ECO:0000256" key="3">
    <source>
        <dbReference type="ARBA" id="ARBA00005582"/>
    </source>
</evidence>
<comment type="catalytic activity">
    <reaction evidence="11">
        <text>2-oxo-dATP + H2O = 2-oxo-dAMP + diphosphate + H(+)</text>
        <dbReference type="Rhea" id="RHEA:31583"/>
        <dbReference type="ChEBI" id="CHEBI:15377"/>
        <dbReference type="ChEBI" id="CHEBI:15378"/>
        <dbReference type="ChEBI" id="CHEBI:33019"/>
        <dbReference type="ChEBI" id="CHEBI:63212"/>
        <dbReference type="ChEBI" id="CHEBI:77897"/>
        <dbReference type="EC" id="3.6.1.56"/>
    </reaction>
    <physiologicalReaction direction="left-to-right" evidence="11">
        <dbReference type="Rhea" id="RHEA:31584"/>
    </physiologicalReaction>
</comment>
<dbReference type="GO" id="GO:0005737">
    <property type="term" value="C:cytoplasm"/>
    <property type="evidence" value="ECO:0007669"/>
    <property type="project" value="UniProtKB-SubCell"/>
</dbReference>
<dbReference type="STRING" id="1332188.L336_0868"/>
<evidence type="ECO:0000256" key="14">
    <source>
        <dbReference type="ARBA" id="ARBA00026103"/>
    </source>
</evidence>
<evidence type="ECO:0000256" key="17">
    <source>
        <dbReference type="ARBA" id="ARBA00030634"/>
    </source>
</evidence>
<dbReference type="InterPro" id="IPR015797">
    <property type="entry name" value="NUDIX_hydrolase-like_dom_sf"/>
</dbReference>
<keyword evidence="9" id="KW-0694">RNA-binding</keyword>
<dbReference type="EC" id="3.6.1.56" evidence="14"/>
<dbReference type="SUPFAM" id="SSF55811">
    <property type="entry name" value="Nudix"/>
    <property type="match status" value="1"/>
</dbReference>
<evidence type="ECO:0000256" key="12">
    <source>
        <dbReference type="ARBA" id="ARBA00024486"/>
    </source>
</evidence>
<evidence type="ECO:0000313" key="26">
    <source>
        <dbReference type="EMBL" id="AGL62570.1"/>
    </source>
</evidence>
<protein>
    <recommendedName>
        <fullName evidence="15">Oxidized purine nucleoside triphosphate hydrolase</fullName>
        <ecNumber evidence="14">3.6.1.56</ecNumber>
    </recommendedName>
    <alternativeName>
        <fullName evidence="19">2-hydroxy-dATP diphosphatase</fullName>
    </alternativeName>
    <alternativeName>
        <fullName evidence="18">7,8-dihydro-8-oxoguanine triphosphatase</fullName>
    </alternativeName>
    <alternativeName>
        <fullName evidence="17">8-oxo-dGTPase</fullName>
    </alternativeName>
    <alternativeName>
        <fullName evidence="20">Methylated purine nucleoside triphosphate hydrolase</fullName>
    </alternativeName>
    <alternativeName>
        <fullName evidence="16">Nucleoside diphosphate-linked moiety X motif 1</fullName>
    </alternativeName>
</protein>
<evidence type="ECO:0000256" key="11">
    <source>
        <dbReference type="ARBA" id="ARBA00024459"/>
    </source>
</evidence>
<accession>R4PWC6</accession>
<comment type="catalytic activity">
    <reaction evidence="22">
        <text>O(6)-methyl-dGTP + H2O = O(6)-methyl-dGMP + diphosphate + H(+)</text>
        <dbReference type="Rhea" id="RHEA:67600"/>
        <dbReference type="ChEBI" id="CHEBI:15377"/>
        <dbReference type="ChEBI" id="CHEBI:15378"/>
        <dbReference type="ChEBI" id="CHEBI:33019"/>
        <dbReference type="ChEBI" id="CHEBI:169974"/>
        <dbReference type="ChEBI" id="CHEBI:169975"/>
    </reaction>
    <physiologicalReaction direction="left-to-right" evidence="22">
        <dbReference type="Rhea" id="RHEA:67601"/>
    </physiologicalReaction>
</comment>
<evidence type="ECO:0000256" key="1">
    <source>
        <dbReference type="ARBA" id="ARBA00001946"/>
    </source>
</evidence>
<evidence type="ECO:0000313" key="27">
    <source>
        <dbReference type="Proteomes" id="UP000013893"/>
    </source>
</evidence>
<dbReference type="PANTHER" id="PTHR43758:SF2">
    <property type="entry name" value="OXIDIZED PURINE NUCLEOSIDE TRIPHOSPHATE HYDROLASE"/>
    <property type="match status" value="1"/>
</dbReference>
<dbReference type="InterPro" id="IPR003563">
    <property type="entry name" value="8ODP"/>
</dbReference>
<keyword evidence="6" id="KW-0479">Metal-binding</keyword>
<evidence type="ECO:0000256" key="6">
    <source>
        <dbReference type="ARBA" id="ARBA00022723"/>
    </source>
</evidence>
<keyword evidence="8" id="KW-0460">Magnesium</keyword>
<comment type="function">
    <text evidence="24">Oxidized purine nucleoside triphosphate hydrolase which is a prominent sanitizer of the oxidized nucleotide pool. Catalyzes the hydrolysis of 2-oxo-dATP (2-hydroxy-dATP) into 2-oxo-dAMP. Also has a significant hydrolase activity toward 2-oxo-ATP, 8-oxo-dGTP and 8-oxo-dATP. Through the hydrolysis of oxidized purine nucleoside triphosphates, prevents their incorporation into DNA and the subsequent transversions A:T to C:G and G:C to T:A. Also catalyzes the hydrolysis of methylated purine nucleoside triphosphate preventing their integration into DNA. Through this antimutagenic activity protects cells from oxidative stress.</text>
</comment>
<dbReference type="InterPro" id="IPR000086">
    <property type="entry name" value="NUDIX_hydrolase_dom"/>
</dbReference>
<comment type="catalytic activity">
    <reaction evidence="12">
        <text>8-oxo-dGTP + H2O = 8-oxo-dGMP + diphosphate + H(+)</text>
        <dbReference type="Rhea" id="RHEA:31575"/>
        <dbReference type="ChEBI" id="CHEBI:15377"/>
        <dbReference type="ChEBI" id="CHEBI:15378"/>
        <dbReference type="ChEBI" id="CHEBI:33019"/>
        <dbReference type="ChEBI" id="CHEBI:63224"/>
        <dbReference type="ChEBI" id="CHEBI:77896"/>
    </reaction>
    <physiologicalReaction direction="left-to-right" evidence="12">
        <dbReference type="Rhea" id="RHEA:31576"/>
    </physiologicalReaction>
</comment>
<evidence type="ECO:0000256" key="5">
    <source>
        <dbReference type="ARBA" id="ARBA00022490"/>
    </source>
</evidence>
<dbReference type="InterPro" id="IPR020476">
    <property type="entry name" value="Nudix_hydrolase"/>
</dbReference>
<evidence type="ECO:0000256" key="4">
    <source>
        <dbReference type="ARBA" id="ARBA00011245"/>
    </source>
</evidence>
<comment type="cofactor">
    <cofactor evidence="1">
        <name>Mg(2+)</name>
        <dbReference type="ChEBI" id="CHEBI:18420"/>
    </cofactor>
</comment>
<evidence type="ECO:0000256" key="15">
    <source>
        <dbReference type="ARBA" id="ARBA00026218"/>
    </source>
</evidence>
<sequence>MTTDTAAKRPQLTLLFLLRDNQILLAMKKIGHGSGKWNGTGGKCEPGETPEQAAVRECQEEVGVTARAITPAGILRFYQEPPVDMYSNIDVHVYTCREWEGDPHESEEMKPKWFNIDTIPYENMWQDDQHWLPHVLAGKIVDATFVFDDAYELTRHDVMTKEAL</sequence>
<evidence type="ECO:0000256" key="16">
    <source>
        <dbReference type="ARBA" id="ARBA00029673"/>
    </source>
</evidence>
<keyword evidence="5" id="KW-0963">Cytoplasm</keyword>
<evidence type="ECO:0000259" key="25">
    <source>
        <dbReference type="PROSITE" id="PS51462"/>
    </source>
</evidence>
<evidence type="ECO:0000256" key="23">
    <source>
        <dbReference type="ARBA" id="ARBA00049032"/>
    </source>
</evidence>
<reference evidence="26 27" key="1">
    <citation type="journal article" date="2013" name="Nat. Biotechnol.">
        <title>Genome sequences of rare, uncultured bacteria obtained by differential coverage binning of multiple metagenomes.</title>
        <authorList>
            <person name="Albertsen M."/>
            <person name="Hugenholtz P."/>
            <person name="Skarshewski A."/>
            <person name="Nielsen K.L."/>
            <person name="Tyson G.W."/>
            <person name="Nielsen P.H."/>
        </authorList>
    </citation>
    <scope>NUCLEOTIDE SEQUENCE [LARGE SCALE GENOMIC DNA]</scope>
    <source>
        <strain evidence="26">TM71</strain>
    </source>
</reference>
<gene>
    <name evidence="26" type="ORF">L336_0868</name>
</gene>
<evidence type="ECO:0000256" key="19">
    <source>
        <dbReference type="ARBA" id="ARBA00031927"/>
    </source>
</evidence>
<comment type="subcellular location">
    <subcellularLocation>
        <location evidence="2">Cytoplasm</location>
    </subcellularLocation>
</comment>
<dbReference type="HOGENOM" id="CLU_037162_11_1_0"/>
<evidence type="ECO:0000256" key="20">
    <source>
        <dbReference type="ARBA" id="ARBA00032071"/>
    </source>
</evidence>
<evidence type="ECO:0000256" key="7">
    <source>
        <dbReference type="ARBA" id="ARBA00022801"/>
    </source>
</evidence>
<dbReference type="OrthoDB" id="9804563at2"/>
<dbReference type="KEGG" id="saal:L336_0868"/>
<dbReference type="GO" id="GO:0003723">
    <property type="term" value="F:RNA binding"/>
    <property type="evidence" value="ECO:0007669"/>
    <property type="project" value="UniProtKB-KW"/>
</dbReference>
<name>R4PWC6_9BACT</name>
<comment type="catalytic activity">
    <reaction evidence="13">
        <text>2-oxo-ATP + H2O = 2-oxo-AMP + diphosphate + H(+)</text>
        <dbReference type="Rhea" id="RHEA:67392"/>
        <dbReference type="ChEBI" id="CHEBI:15377"/>
        <dbReference type="ChEBI" id="CHEBI:15378"/>
        <dbReference type="ChEBI" id="CHEBI:33019"/>
        <dbReference type="ChEBI" id="CHEBI:71395"/>
        <dbReference type="ChEBI" id="CHEBI:172878"/>
    </reaction>
    <physiologicalReaction direction="left-to-right" evidence="13">
        <dbReference type="Rhea" id="RHEA:67393"/>
    </physiologicalReaction>
</comment>
<evidence type="ECO:0000256" key="21">
    <source>
        <dbReference type="ARBA" id="ARBA00048002"/>
    </source>
</evidence>
<evidence type="ECO:0000256" key="18">
    <source>
        <dbReference type="ARBA" id="ARBA00030682"/>
    </source>
</evidence>
<dbReference type="CDD" id="cd03427">
    <property type="entry name" value="NUDIX_MTH1_Nudt1"/>
    <property type="match status" value="1"/>
</dbReference>
<dbReference type="GO" id="GO:0042262">
    <property type="term" value="P:DNA protection"/>
    <property type="evidence" value="ECO:0007669"/>
    <property type="project" value="InterPro"/>
</dbReference>
<dbReference type="GO" id="GO:0046872">
    <property type="term" value="F:metal ion binding"/>
    <property type="evidence" value="ECO:0007669"/>
    <property type="project" value="UniProtKB-KW"/>
</dbReference>
<evidence type="ECO:0000256" key="8">
    <source>
        <dbReference type="ARBA" id="ARBA00022842"/>
    </source>
</evidence>
<comment type="catalytic activity">
    <reaction evidence="21">
        <text>N(6)-methyl-ATP + H2O = N(6)-methyl-AMP + diphosphate + H(+)</text>
        <dbReference type="Rhea" id="RHEA:67608"/>
        <dbReference type="ChEBI" id="CHEBI:15377"/>
        <dbReference type="ChEBI" id="CHEBI:15378"/>
        <dbReference type="ChEBI" id="CHEBI:33019"/>
        <dbReference type="ChEBI" id="CHEBI:144842"/>
        <dbReference type="ChEBI" id="CHEBI:172873"/>
    </reaction>
    <physiologicalReaction direction="left-to-right" evidence="21">
        <dbReference type="Rhea" id="RHEA:67609"/>
    </physiologicalReaction>
</comment>
<organism evidence="26 27">
    <name type="scientific">Candidatus Saccharimonas aalborgensis</name>
    <dbReference type="NCBI Taxonomy" id="1332188"/>
    <lineage>
        <taxon>Bacteria</taxon>
        <taxon>Candidatus Saccharimonadota</taxon>
        <taxon>Candidatus Saccharimonadia</taxon>
        <taxon>Candidatus Saccharimonadales</taxon>
        <taxon>Candidatus Saccharimonadaceae</taxon>
        <taxon>Candidatus Saccharimonas</taxon>
    </lineage>
</organism>
<evidence type="ECO:0000256" key="9">
    <source>
        <dbReference type="ARBA" id="ARBA00022884"/>
    </source>
</evidence>
<dbReference type="PANTHER" id="PTHR43758">
    <property type="entry name" value="7,8-DIHYDRO-8-OXOGUANINE TRIPHOSPHATASE"/>
    <property type="match status" value="1"/>
</dbReference>
<feature type="domain" description="Nudix hydrolase" evidence="25">
    <location>
        <begin position="8"/>
        <end position="140"/>
    </location>
</feature>
<evidence type="ECO:0000256" key="2">
    <source>
        <dbReference type="ARBA" id="ARBA00004496"/>
    </source>
</evidence>
<proteinExistence type="inferred from homology"/>
<dbReference type="PROSITE" id="PS51462">
    <property type="entry name" value="NUDIX"/>
    <property type="match status" value="1"/>
</dbReference>
<evidence type="ECO:0000256" key="24">
    <source>
        <dbReference type="ARBA" id="ARBA00053094"/>
    </source>
</evidence>
<comment type="catalytic activity">
    <reaction evidence="23">
        <text>N(6)-methyl-dATP + H2O = N(6)-methyl-dAMP + diphosphate + H(+)</text>
        <dbReference type="Rhea" id="RHEA:67604"/>
        <dbReference type="ChEBI" id="CHEBI:15377"/>
        <dbReference type="ChEBI" id="CHEBI:15378"/>
        <dbReference type="ChEBI" id="CHEBI:33019"/>
        <dbReference type="ChEBI" id="CHEBI:169976"/>
        <dbReference type="ChEBI" id="CHEBI:172872"/>
    </reaction>
    <physiologicalReaction direction="left-to-right" evidence="23">
        <dbReference type="Rhea" id="RHEA:67605"/>
    </physiologicalReaction>
</comment>
<comment type="subunit">
    <text evidence="4">Monomer.</text>
</comment>
<comment type="similarity">
    <text evidence="3">Belongs to the Nudix hydrolase family.</text>
</comment>
<dbReference type="PRINTS" id="PR01403">
    <property type="entry name" value="8OXTPHPHTASE"/>
</dbReference>
<dbReference type="PRINTS" id="PR00502">
    <property type="entry name" value="NUDIXFAMILY"/>
</dbReference>
<keyword evidence="27" id="KW-1185">Reference proteome</keyword>
<dbReference type="AlphaFoldDB" id="R4PWC6"/>
<dbReference type="RefSeq" id="WP_015642020.1">
    <property type="nucleotide sequence ID" value="NC_021219.1"/>
</dbReference>
<dbReference type="Pfam" id="PF00293">
    <property type="entry name" value="NUDIX"/>
    <property type="match status" value="1"/>
</dbReference>
<dbReference type="GO" id="GO:0008828">
    <property type="term" value="F:dATP diphosphatase activity"/>
    <property type="evidence" value="ECO:0007669"/>
    <property type="project" value="UniProtKB-EC"/>
</dbReference>
<keyword evidence="7 26" id="KW-0378">Hydrolase</keyword>
<dbReference type="Gene3D" id="3.90.79.10">
    <property type="entry name" value="Nucleoside Triphosphate Pyrophosphohydrolase"/>
    <property type="match status" value="1"/>
</dbReference>